<evidence type="ECO:0000313" key="2">
    <source>
        <dbReference type="Proteomes" id="UP000198582"/>
    </source>
</evidence>
<dbReference type="SUPFAM" id="SSF53474">
    <property type="entry name" value="alpha/beta-Hydrolases"/>
    <property type="match status" value="1"/>
</dbReference>
<keyword evidence="2" id="KW-1185">Reference proteome</keyword>
<dbReference type="AlphaFoldDB" id="A0A1H8SXC9"/>
<dbReference type="Gene3D" id="3.40.50.1820">
    <property type="entry name" value="alpha/beta hydrolase"/>
    <property type="match status" value="1"/>
</dbReference>
<organism evidence="1 2">
    <name type="scientific">Amycolatopsis saalfeldensis</name>
    <dbReference type="NCBI Taxonomy" id="394193"/>
    <lineage>
        <taxon>Bacteria</taxon>
        <taxon>Bacillati</taxon>
        <taxon>Actinomycetota</taxon>
        <taxon>Actinomycetes</taxon>
        <taxon>Pseudonocardiales</taxon>
        <taxon>Pseudonocardiaceae</taxon>
        <taxon>Amycolatopsis</taxon>
    </lineage>
</organism>
<evidence type="ECO:0008006" key="3">
    <source>
        <dbReference type="Google" id="ProtNLM"/>
    </source>
</evidence>
<accession>A0A1H8SXC9</accession>
<reference evidence="1 2" key="1">
    <citation type="submission" date="2016-10" db="EMBL/GenBank/DDBJ databases">
        <authorList>
            <person name="de Groot N.N."/>
        </authorList>
    </citation>
    <scope>NUCLEOTIDE SEQUENCE [LARGE SCALE GENOMIC DNA]</scope>
    <source>
        <strain evidence="1 2">DSM 44993</strain>
    </source>
</reference>
<dbReference type="STRING" id="394193.SAMN04489732_102327"/>
<proteinExistence type="predicted"/>
<protein>
    <recommendedName>
        <fullName evidence="3">Alpha/beta hydrolase family protein</fullName>
    </recommendedName>
</protein>
<dbReference type="EMBL" id="FOEF01000002">
    <property type="protein sequence ID" value="SEO83331.1"/>
    <property type="molecule type" value="Genomic_DNA"/>
</dbReference>
<gene>
    <name evidence="1" type="ORF">SAMN04489732_102327</name>
</gene>
<dbReference type="Proteomes" id="UP000198582">
    <property type="component" value="Unassembled WGS sequence"/>
</dbReference>
<dbReference type="RefSeq" id="WP_177231204.1">
    <property type="nucleotide sequence ID" value="NZ_FOEF01000002.1"/>
</dbReference>
<name>A0A1H8SXC9_9PSEU</name>
<dbReference type="InterPro" id="IPR029058">
    <property type="entry name" value="AB_hydrolase_fold"/>
</dbReference>
<evidence type="ECO:0000313" key="1">
    <source>
        <dbReference type="EMBL" id="SEO83331.1"/>
    </source>
</evidence>
<sequence length="77" mass="8870">MSPVGAAGRVRVPTFVYQVHDDVMTRPSDVQAVFDAIPGDVPKELSWIHGTTRRWDGYRHFQQEPGRILDWLARHSR</sequence>